<protein>
    <recommendedName>
        <fullName evidence="4">Pentatricopeptide repeat domain-containing protein</fullName>
    </recommendedName>
</protein>
<comment type="caution">
    <text evidence="2">The sequence shown here is derived from an EMBL/GenBank/DDBJ whole genome shotgun (WGS) entry which is preliminary data.</text>
</comment>
<reference evidence="2 3" key="1">
    <citation type="journal article" date="2024" name="IMA Fungus">
        <title>Apiospora arundinis, a panoply of carbohydrate-active enzymes and secondary metabolites.</title>
        <authorList>
            <person name="Sorensen T."/>
            <person name="Petersen C."/>
            <person name="Muurmann A.T."/>
            <person name="Christiansen J.V."/>
            <person name="Brundto M.L."/>
            <person name="Overgaard C.K."/>
            <person name="Boysen A.T."/>
            <person name="Wollenberg R.D."/>
            <person name="Larsen T.O."/>
            <person name="Sorensen J.L."/>
            <person name="Nielsen K.L."/>
            <person name="Sondergaard T.E."/>
        </authorList>
    </citation>
    <scope>NUCLEOTIDE SEQUENCE [LARGE SCALE GENOMIC DNA]</scope>
    <source>
        <strain evidence="2 3">AAU 773</strain>
    </source>
</reference>
<accession>A0ABR2IEH2</accession>
<sequence length="871" mass="96735">MHALWSRAAQAQSSCRCRGCLHTATTITRRSTTAASRRRVTAADIFTACYTTILGTAAVVDAHRKEARKKDLDEKLDRARAALSTLAIQEPPSRDEAPSRESSSNCPGSPETPIEASEGEAGSSSTSTASLLEELARLAADTYQSSTRSWLQHQVDWAAIEAAISAEEQDQDIEIRHPSTQVQLEKTTNAIETLVRQLVFRCRVPKDQTAAQSTQLAEGQKKERILEKVEKLRNGPHYPSYDNPRSDPEGAAEARALLNDSFRRIFNQVADVKEVVGKICHNLLVSRAPPNIHNYNALIAGFNRIQRPDLAQAVVDSYFADTKWPATQQTIVCLLNHAVATNDIEQFRHVVRRMRGVAEDGLHFRIINKKAIFNPHGLLWAEANCASRKHAWVERAKRGNCVFDNLIQGWLHFGKVGTASMSFVACLREGCFVSVDTIKELLSQCLSHLDQQSARRLLKGLAKNFEHFEVLMKTISSTSPPPMARSIAVMFYSLFDLSGLPYTPVVGGVTKSLRTVLLKFRSLYIVTKAKIELEEIGNASREVLRSLGTGKHYSVRVSSALALLGEKPQGIMTEAMPAKDVGLIPGLAALLKRFQALEEKTLRIEAHAKVSVIYALSGVHLDPRSYLPPVEWQNRRRNERYPAVFHALQSINLKDVSPGRNNLRRQLLLGLPDQKLAKQLIDLACWQNIEFGTLMSLYQGGPNTSKRLRIRQEEGSPRIAEVKRRLEDAEDATRALLFSFLKWRAQRDFRRVYPNWYDMPIAKLYEYHHQNINCLGTSLVELKASSSGRRVSAVERGADGGAEVAAVSSPEGTSALAPTPEQLPLASGDLAMHNPAVLSLHTARPVPVLTLSEQQIQSREQLRFQAAAAMA</sequence>
<keyword evidence="3" id="KW-1185">Reference proteome</keyword>
<gene>
    <name evidence="2" type="ORF">PGQ11_008227</name>
</gene>
<name>A0ABR2IEH2_9PEZI</name>
<organism evidence="2 3">
    <name type="scientific">Apiospora arundinis</name>
    <dbReference type="NCBI Taxonomy" id="335852"/>
    <lineage>
        <taxon>Eukaryota</taxon>
        <taxon>Fungi</taxon>
        <taxon>Dikarya</taxon>
        <taxon>Ascomycota</taxon>
        <taxon>Pezizomycotina</taxon>
        <taxon>Sordariomycetes</taxon>
        <taxon>Xylariomycetidae</taxon>
        <taxon>Amphisphaeriales</taxon>
        <taxon>Apiosporaceae</taxon>
        <taxon>Apiospora</taxon>
    </lineage>
</organism>
<dbReference type="Proteomes" id="UP001390339">
    <property type="component" value="Unassembled WGS sequence"/>
</dbReference>
<proteinExistence type="predicted"/>
<feature type="compositionally biased region" description="Low complexity" evidence="1">
    <location>
        <begin position="115"/>
        <end position="128"/>
    </location>
</feature>
<evidence type="ECO:0008006" key="4">
    <source>
        <dbReference type="Google" id="ProtNLM"/>
    </source>
</evidence>
<evidence type="ECO:0000313" key="3">
    <source>
        <dbReference type="Proteomes" id="UP001390339"/>
    </source>
</evidence>
<feature type="region of interest" description="Disordered" evidence="1">
    <location>
        <begin position="84"/>
        <end position="128"/>
    </location>
</feature>
<evidence type="ECO:0000313" key="2">
    <source>
        <dbReference type="EMBL" id="KAK8861992.1"/>
    </source>
</evidence>
<evidence type="ECO:0000256" key="1">
    <source>
        <dbReference type="SAM" id="MobiDB-lite"/>
    </source>
</evidence>
<dbReference type="EMBL" id="JAPCWZ010000005">
    <property type="protein sequence ID" value="KAK8861992.1"/>
    <property type="molecule type" value="Genomic_DNA"/>
</dbReference>